<dbReference type="EMBL" id="WJEC01000100">
    <property type="protein sequence ID" value="KAF7485775.1"/>
    <property type="molecule type" value="Genomic_DNA"/>
</dbReference>
<protein>
    <submittedName>
        <fullName evidence="2">Uncharacterized protein</fullName>
    </submittedName>
</protein>
<dbReference type="AlphaFoldDB" id="A0A834V888"/>
<evidence type="ECO:0000313" key="3">
    <source>
        <dbReference type="Proteomes" id="UP000662637"/>
    </source>
</evidence>
<feature type="region of interest" description="Disordered" evidence="1">
    <location>
        <begin position="1"/>
        <end position="46"/>
    </location>
</feature>
<accession>A0A834V888</accession>
<proteinExistence type="predicted"/>
<gene>
    <name evidence="2" type="ORF">GHT09_002537</name>
</gene>
<feature type="region of interest" description="Disordered" evidence="1">
    <location>
        <begin position="132"/>
        <end position="152"/>
    </location>
</feature>
<name>A0A834V888_MARMO</name>
<sequence length="192" mass="20869">MASKTVPYCRAPTNPRTPPEAPESSIKHPKTSKVKMLPGPLPKDQDSLRSLVKQSTGNTGPGLQPKTCYCLNLCPLPAGQLLAPESPIPSAIPEATGICLPEDGMIMLQLMDQIRAFRKNLRLAMFPPAKPPYEVARKPKGRTQHRSKKKRDKEVLGFSINLVLSDSDLSAPDIPEHLPIPEATAVTIPAVQ</sequence>
<reference evidence="2" key="1">
    <citation type="submission" date="2020-08" db="EMBL/GenBank/DDBJ databases">
        <authorList>
            <person name="Shumante A."/>
            <person name="Zimin A.V."/>
            <person name="Puiu D."/>
            <person name="Salzberg S.L."/>
        </authorList>
    </citation>
    <scope>NUCLEOTIDE SEQUENCE</scope>
    <source>
        <strain evidence="2">WC2-LM</strain>
        <tissue evidence="2">Liver</tissue>
    </source>
</reference>
<evidence type="ECO:0000313" key="2">
    <source>
        <dbReference type="EMBL" id="KAF7485775.1"/>
    </source>
</evidence>
<comment type="caution">
    <text evidence="2">The sequence shown here is derived from an EMBL/GenBank/DDBJ whole genome shotgun (WGS) entry which is preliminary data.</text>
</comment>
<feature type="compositionally biased region" description="Basic residues" evidence="1">
    <location>
        <begin position="138"/>
        <end position="151"/>
    </location>
</feature>
<organism evidence="2 3">
    <name type="scientific">Marmota monax</name>
    <name type="common">Woodchuck</name>
    <dbReference type="NCBI Taxonomy" id="9995"/>
    <lineage>
        <taxon>Eukaryota</taxon>
        <taxon>Metazoa</taxon>
        <taxon>Chordata</taxon>
        <taxon>Craniata</taxon>
        <taxon>Vertebrata</taxon>
        <taxon>Euteleostomi</taxon>
        <taxon>Mammalia</taxon>
        <taxon>Eutheria</taxon>
        <taxon>Euarchontoglires</taxon>
        <taxon>Glires</taxon>
        <taxon>Rodentia</taxon>
        <taxon>Sciuromorpha</taxon>
        <taxon>Sciuridae</taxon>
        <taxon>Xerinae</taxon>
        <taxon>Marmotini</taxon>
        <taxon>Marmota</taxon>
    </lineage>
</organism>
<dbReference type="Proteomes" id="UP000662637">
    <property type="component" value="Unassembled WGS sequence"/>
</dbReference>
<evidence type="ECO:0000256" key="1">
    <source>
        <dbReference type="SAM" id="MobiDB-lite"/>
    </source>
</evidence>